<proteinExistence type="predicted"/>
<reference evidence="1 2" key="1">
    <citation type="submission" date="2016-11" db="EMBL/GenBank/DDBJ databases">
        <title>The macronuclear genome of Stentor coeruleus: a giant cell with tiny introns.</title>
        <authorList>
            <person name="Slabodnick M."/>
            <person name="Ruby J.G."/>
            <person name="Reiff S.B."/>
            <person name="Swart E.C."/>
            <person name="Gosai S."/>
            <person name="Prabakaran S."/>
            <person name="Witkowska E."/>
            <person name="Larue G.E."/>
            <person name="Fisher S."/>
            <person name="Freeman R.M."/>
            <person name="Gunawardena J."/>
            <person name="Chu W."/>
            <person name="Stover N.A."/>
            <person name="Gregory B.D."/>
            <person name="Nowacki M."/>
            <person name="Derisi J."/>
            <person name="Roy S.W."/>
            <person name="Marshall W.F."/>
            <person name="Sood P."/>
        </authorList>
    </citation>
    <scope>NUCLEOTIDE SEQUENCE [LARGE SCALE GENOMIC DNA]</scope>
    <source>
        <strain evidence="1">WM001</strain>
    </source>
</reference>
<accession>A0A1R2B174</accession>
<sequence length="232" mass="26867">MGSVCAYNNPGKLIYANPIIKVPQEEISVKTSEDNCLFKLKHVENILEVFNLEMNSTTLNYSQCKKILCNLGFMIEDLENPETPIFAFISSFKYQEIYPKLDLMVACVLLSGSRLTHKINALFDIFDTKSQEILKKDKISNMLRLIYKTSTYNCLFLAVGRNGSLEIKQIEAYTTFYAIYEERFVNEFIIIILMDNKKITKNTFTEIICKNFYSFLVFPSGVREYAFANYIN</sequence>
<keyword evidence="2" id="KW-1185">Reference proteome</keyword>
<dbReference type="AlphaFoldDB" id="A0A1R2B174"/>
<dbReference type="EMBL" id="MPUH01001077">
    <property type="protein sequence ID" value="OMJ70542.1"/>
    <property type="molecule type" value="Genomic_DNA"/>
</dbReference>
<organism evidence="1 2">
    <name type="scientific">Stentor coeruleus</name>
    <dbReference type="NCBI Taxonomy" id="5963"/>
    <lineage>
        <taxon>Eukaryota</taxon>
        <taxon>Sar</taxon>
        <taxon>Alveolata</taxon>
        <taxon>Ciliophora</taxon>
        <taxon>Postciliodesmatophora</taxon>
        <taxon>Heterotrichea</taxon>
        <taxon>Heterotrichida</taxon>
        <taxon>Stentoridae</taxon>
        <taxon>Stentor</taxon>
    </lineage>
</organism>
<gene>
    <name evidence="1" type="ORF">SteCoe_31444</name>
</gene>
<dbReference type="Proteomes" id="UP000187209">
    <property type="component" value="Unassembled WGS sequence"/>
</dbReference>
<name>A0A1R2B174_9CILI</name>
<comment type="caution">
    <text evidence="1">The sequence shown here is derived from an EMBL/GenBank/DDBJ whole genome shotgun (WGS) entry which is preliminary data.</text>
</comment>
<evidence type="ECO:0000313" key="1">
    <source>
        <dbReference type="EMBL" id="OMJ70542.1"/>
    </source>
</evidence>
<evidence type="ECO:0000313" key="2">
    <source>
        <dbReference type="Proteomes" id="UP000187209"/>
    </source>
</evidence>
<protein>
    <submittedName>
        <fullName evidence="1">Uncharacterized protein</fullName>
    </submittedName>
</protein>